<dbReference type="AlphaFoldDB" id="A0A3S2XZ19"/>
<dbReference type="Gene3D" id="3.40.50.150">
    <property type="entry name" value="Vaccinia Virus protein VP39"/>
    <property type="match status" value="1"/>
</dbReference>
<keyword evidence="1" id="KW-0489">Methyltransferase</keyword>
<sequence length="256" mass="28243">MNDNGWRPTPGLFSGSPTALNGYGSASSASRAHGMKQTPAHDNVNLDLLAHIPAGSRRIVEVGCANGAMARAWRSQHPDSHYVGIDIDPDYAARAAAHCQRAFAADVEQLDDAALADLFPSDCWVFGDCLEHLRDPWRMLSRIRERIDADGSLVTCIPNAQHWSVQWRLLSGQFRYEDQGLMDRTHIRWFTRQTMLEMFASTGWRVEAGVSRQVPAPQQAQALAAVGAFASAFGLDPAQAQQDATPIQYVFRLRPA</sequence>
<dbReference type="OrthoDB" id="9816564at2"/>
<keyword evidence="2" id="KW-1185">Reference proteome</keyword>
<keyword evidence="1" id="KW-0808">Transferase</keyword>
<dbReference type="Proteomes" id="UP000288587">
    <property type="component" value="Unassembled WGS sequence"/>
</dbReference>
<evidence type="ECO:0000313" key="2">
    <source>
        <dbReference type="Proteomes" id="UP000288587"/>
    </source>
</evidence>
<dbReference type="InterPro" id="IPR029063">
    <property type="entry name" value="SAM-dependent_MTases_sf"/>
</dbReference>
<dbReference type="SUPFAM" id="SSF53335">
    <property type="entry name" value="S-adenosyl-L-methionine-dependent methyltransferases"/>
    <property type="match status" value="1"/>
</dbReference>
<accession>A0A3S2XZ19</accession>
<reference evidence="1 2" key="1">
    <citation type="submission" date="2019-01" db="EMBL/GenBank/DDBJ databases">
        <authorList>
            <person name="Chen W.-M."/>
        </authorList>
    </citation>
    <scope>NUCLEOTIDE SEQUENCE [LARGE SCALE GENOMIC DNA]</scope>
    <source>
        <strain evidence="1 2">CCP-18</strain>
    </source>
</reference>
<dbReference type="GO" id="GO:0032259">
    <property type="term" value="P:methylation"/>
    <property type="evidence" value="ECO:0007669"/>
    <property type="project" value="UniProtKB-KW"/>
</dbReference>
<comment type="caution">
    <text evidence="1">The sequence shown here is derived from an EMBL/GenBank/DDBJ whole genome shotgun (WGS) entry which is preliminary data.</text>
</comment>
<proteinExistence type="predicted"/>
<dbReference type="Pfam" id="PF13489">
    <property type="entry name" value="Methyltransf_23"/>
    <property type="match status" value="1"/>
</dbReference>
<gene>
    <name evidence="1" type="ORF">EOD73_03555</name>
</gene>
<evidence type="ECO:0000313" key="1">
    <source>
        <dbReference type="EMBL" id="RVT88094.1"/>
    </source>
</evidence>
<dbReference type="CDD" id="cd02440">
    <property type="entry name" value="AdoMet_MTases"/>
    <property type="match status" value="1"/>
</dbReference>
<organism evidence="1 2">
    <name type="scientific">Inhella crocodyli</name>
    <dbReference type="NCBI Taxonomy" id="2499851"/>
    <lineage>
        <taxon>Bacteria</taxon>
        <taxon>Pseudomonadati</taxon>
        <taxon>Pseudomonadota</taxon>
        <taxon>Betaproteobacteria</taxon>
        <taxon>Burkholderiales</taxon>
        <taxon>Sphaerotilaceae</taxon>
        <taxon>Inhella</taxon>
    </lineage>
</organism>
<protein>
    <submittedName>
        <fullName evidence="1">Class I SAM-dependent methyltransferase</fullName>
    </submittedName>
</protein>
<dbReference type="EMBL" id="SACM01000001">
    <property type="protein sequence ID" value="RVT88094.1"/>
    <property type="molecule type" value="Genomic_DNA"/>
</dbReference>
<dbReference type="GO" id="GO:0008168">
    <property type="term" value="F:methyltransferase activity"/>
    <property type="evidence" value="ECO:0007669"/>
    <property type="project" value="UniProtKB-KW"/>
</dbReference>
<name>A0A3S2XZ19_9BURK</name>